<accession>A0A2G5PCX3</accession>
<feature type="domain" description="Endonuclease/exonuclease/phosphatase" evidence="2">
    <location>
        <begin position="87"/>
        <end position="298"/>
    </location>
</feature>
<dbReference type="InterPro" id="IPR005135">
    <property type="entry name" value="Endo/exonuclease/phosphatase"/>
</dbReference>
<sequence length="312" mass="32460">MLAVVGAVGVAAHFVGSVGTAVTLLASFSPVFTALTAAAVIVLLGARWWRMAAAALCVTAVGLLAQAPLYLGAKPTAVADMPTLTLLQANILFGRADANALVDLVRRERADVLTVSELTEEAVGRLAGAGLTDVLGHAYLMPQDGGTGGGIYSRFPLTDTSVLPGLAHQNLRAVISPPGAAPVALYALHPIPPFLPPTQRWARELDDIATVLAAERLPLIVGADFNATWDHKRYRKLLAAGGDAGQNLIDAAEFLGSGIVATYPAGRRYPAVLAIDRILARGVTPLTFGRVRLPGSDHHGVLAEIQLGSAPR</sequence>
<dbReference type="EMBL" id="PDCN02000006">
    <property type="protein sequence ID" value="PIB76189.1"/>
    <property type="molecule type" value="Genomic_DNA"/>
</dbReference>
<evidence type="ECO:0000256" key="1">
    <source>
        <dbReference type="SAM" id="Phobius"/>
    </source>
</evidence>
<keyword evidence="1" id="KW-0472">Membrane</keyword>
<keyword evidence="3" id="KW-0255">Endonuclease</keyword>
<dbReference type="Pfam" id="PF03372">
    <property type="entry name" value="Exo_endo_phos"/>
    <property type="match status" value="1"/>
</dbReference>
<dbReference type="STRING" id="85968.GCA_900073015_00007"/>
<evidence type="ECO:0000313" key="3">
    <source>
        <dbReference type="EMBL" id="PIB76189.1"/>
    </source>
</evidence>
<dbReference type="GO" id="GO:0004519">
    <property type="term" value="F:endonuclease activity"/>
    <property type="evidence" value="ECO:0007669"/>
    <property type="project" value="UniProtKB-KW"/>
</dbReference>
<evidence type="ECO:0000259" key="2">
    <source>
        <dbReference type="Pfam" id="PF03372"/>
    </source>
</evidence>
<dbReference type="Gene3D" id="3.60.10.10">
    <property type="entry name" value="Endonuclease/exonuclease/phosphatase"/>
    <property type="match status" value="1"/>
</dbReference>
<gene>
    <name evidence="3" type="ORF">CQY22_007390</name>
</gene>
<protein>
    <submittedName>
        <fullName evidence="3">Endonuclease/exonuclease/phosphatase family protein</fullName>
    </submittedName>
</protein>
<organism evidence="3 4">
    <name type="scientific">Mycolicibacterium brumae</name>
    <dbReference type="NCBI Taxonomy" id="85968"/>
    <lineage>
        <taxon>Bacteria</taxon>
        <taxon>Bacillati</taxon>
        <taxon>Actinomycetota</taxon>
        <taxon>Actinomycetes</taxon>
        <taxon>Mycobacteriales</taxon>
        <taxon>Mycobacteriaceae</taxon>
        <taxon>Mycolicibacterium</taxon>
    </lineage>
</organism>
<keyword evidence="4" id="KW-1185">Reference proteome</keyword>
<dbReference type="AlphaFoldDB" id="A0A2G5PCX3"/>
<evidence type="ECO:0000313" key="4">
    <source>
        <dbReference type="Proteomes" id="UP000230551"/>
    </source>
</evidence>
<dbReference type="InterPro" id="IPR036691">
    <property type="entry name" value="Endo/exonu/phosph_ase_sf"/>
</dbReference>
<name>A0A2G5PCX3_9MYCO</name>
<dbReference type="OrthoDB" id="2340043at2"/>
<dbReference type="GO" id="GO:0004527">
    <property type="term" value="F:exonuclease activity"/>
    <property type="evidence" value="ECO:0007669"/>
    <property type="project" value="UniProtKB-KW"/>
</dbReference>
<keyword evidence="1" id="KW-1133">Transmembrane helix</keyword>
<feature type="transmembrane region" description="Helical" evidence="1">
    <location>
        <begin position="53"/>
        <end position="73"/>
    </location>
</feature>
<comment type="caution">
    <text evidence="3">The sequence shown here is derived from an EMBL/GenBank/DDBJ whole genome shotgun (WGS) entry which is preliminary data.</text>
</comment>
<feature type="transmembrane region" description="Helical" evidence="1">
    <location>
        <begin position="27"/>
        <end position="46"/>
    </location>
</feature>
<dbReference type="SUPFAM" id="SSF56219">
    <property type="entry name" value="DNase I-like"/>
    <property type="match status" value="1"/>
</dbReference>
<reference evidence="3 4" key="1">
    <citation type="journal article" date="2017" name="Infect. Genet. Evol.">
        <title>The new phylogeny of the genus Mycobacterium: The old and the news.</title>
        <authorList>
            <person name="Tortoli E."/>
            <person name="Fedrizzi T."/>
            <person name="Meehan C.J."/>
            <person name="Trovato A."/>
            <person name="Grottola A."/>
            <person name="Giacobazzi E."/>
            <person name="Serpini G.F."/>
            <person name="Tagliazucchi S."/>
            <person name="Fabio A."/>
            <person name="Bettua C."/>
            <person name="Bertorelli R."/>
            <person name="Frascaro F."/>
            <person name="De Sanctis V."/>
            <person name="Pecorari M."/>
            <person name="Jousson O."/>
            <person name="Segata N."/>
            <person name="Cirillo D.M."/>
        </authorList>
    </citation>
    <scope>NUCLEOTIDE SEQUENCE [LARGE SCALE GENOMIC DNA]</scope>
    <source>
        <strain evidence="3 4">CIP1034565</strain>
    </source>
</reference>
<keyword evidence="3" id="KW-0378">Hydrolase</keyword>
<keyword evidence="3" id="KW-0540">Nuclease</keyword>
<dbReference type="Proteomes" id="UP000230551">
    <property type="component" value="Unassembled WGS sequence"/>
</dbReference>
<keyword evidence="1" id="KW-0812">Transmembrane</keyword>
<proteinExistence type="predicted"/>
<keyword evidence="3" id="KW-0269">Exonuclease</keyword>